<protein>
    <submittedName>
        <fullName evidence="1">Uncharacterized protein</fullName>
    </submittedName>
</protein>
<organism evidence="1">
    <name type="scientific">marine sediment metagenome</name>
    <dbReference type="NCBI Taxonomy" id="412755"/>
    <lineage>
        <taxon>unclassified sequences</taxon>
        <taxon>metagenomes</taxon>
        <taxon>ecological metagenomes</taxon>
    </lineage>
</organism>
<proteinExistence type="predicted"/>
<sequence>MHEKLRDKVAIVGMHARTRDDAPYKDLDFEIWVSNEMPGYVSRFDVLFEVHDFREFQAKKRNTMHYDWMKENIKHPIYMSKVYDEIPMSIVYPYQEIIAEYGQYIVSTIVLQLLLAMYMKYNEIHIYGCELSTKEEEYSIQKACFEHHLGYALGLRKATGKPIIFIPKNSELLKSVHVYGRDGVSQLPYILMNAKQAAEKEQTKQIHEMMGMVGKAEYNRGRKDAIK</sequence>
<accession>A0A0F9HNG2</accession>
<comment type="caution">
    <text evidence="1">The sequence shown here is derived from an EMBL/GenBank/DDBJ whole genome shotgun (WGS) entry which is preliminary data.</text>
</comment>
<dbReference type="EMBL" id="LAZR01023971">
    <property type="protein sequence ID" value="KKL76682.1"/>
    <property type="molecule type" value="Genomic_DNA"/>
</dbReference>
<name>A0A0F9HNG2_9ZZZZ</name>
<evidence type="ECO:0000313" key="1">
    <source>
        <dbReference type="EMBL" id="KKL76682.1"/>
    </source>
</evidence>
<dbReference type="AlphaFoldDB" id="A0A0F9HNG2"/>
<feature type="non-terminal residue" evidence="1">
    <location>
        <position position="227"/>
    </location>
</feature>
<reference evidence="1" key="1">
    <citation type="journal article" date="2015" name="Nature">
        <title>Complex archaea that bridge the gap between prokaryotes and eukaryotes.</title>
        <authorList>
            <person name="Spang A."/>
            <person name="Saw J.H."/>
            <person name="Jorgensen S.L."/>
            <person name="Zaremba-Niedzwiedzka K."/>
            <person name="Martijn J."/>
            <person name="Lind A.E."/>
            <person name="van Eijk R."/>
            <person name="Schleper C."/>
            <person name="Guy L."/>
            <person name="Ettema T.J."/>
        </authorList>
    </citation>
    <scope>NUCLEOTIDE SEQUENCE</scope>
</reference>
<gene>
    <name evidence="1" type="ORF">LCGC14_2042510</name>
</gene>